<dbReference type="RefSeq" id="WP_188389367.1">
    <property type="nucleotide sequence ID" value="NZ_BMFK01000003.1"/>
</dbReference>
<accession>A0A917AVL5</accession>
<dbReference type="PROSITE" id="PS51257">
    <property type="entry name" value="PROKAR_LIPOPROTEIN"/>
    <property type="match status" value="1"/>
</dbReference>
<name>A0A917AVL5_9BACI</name>
<sequence>MMSRRTLTILMWVSGTACLFNLANFLRTLFTTGTFHWGDFLWTTGMLLATLAYIQMRKRVPK</sequence>
<keyword evidence="1" id="KW-0812">Transmembrane</keyword>
<proteinExistence type="predicted"/>
<feature type="transmembrane region" description="Helical" evidence="1">
    <location>
        <begin position="35"/>
        <end position="54"/>
    </location>
</feature>
<dbReference type="Proteomes" id="UP000605259">
    <property type="component" value="Unassembled WGS sequence"/>
</dbReference>
<dbReference type="EMBL" id="BMFK01000003">
    <property type="protein sequence ID" value="GGE78924.1"/>
    <property type="molecule type" value="Genomic_DNA"/>
</dbReference>
<protein>
    <submittedName>
        <fullName evidence="2">Uncharacterized protein</fullName>
    </submittedName>
</protein>
<gene>
    <name evidence="2" type="ORF">GCM10007140_30580</name>
</gene>
<comment type="caution">
    <text evidence="2">The sequence shown here is derived from an EMBL/GenBank/DDBJ whole genome shotgun (WGS) entry which is preliminary data.</text>
</comment>
<evidence type="ECO:0000256" key="1">
    <source>
        <dbReference type="SAM" id="Phobius"/>
    </source>
</evidence>
<reference evidence="2" key="1">
    <citation type="journal article" date="2014" name="Int. J. Syst. Evol. Microbiol.">
        <title>Complete genome sequence of Corynebacterium casei LMG S-19264T (=DSM 44701T), isolated from a smear-ripened cheese.</title>
        <authorList>
            <consortium name="US DOE Joint Genome Institute (JGI-PGF)"/>
            <person name="Walter F."/>
            <person name="Albersmeier A."/>
            <person name="Kalinowski J."/>
            <person name="Ruckert C."/>
        </authorList>
    </citation>
    <scope>NUCLEOTIDE SEQUENCE</scope>
    <source>
        <strain evidence="2">CGMCC 1.12698</strain>
    </source>
</reference>
<evidence type="ECO:0000313" key="3">
    <source>
        <dbReference type="Proteomes" id="UP000605259"/>
    </source>
</evidence>
<dbReference type="AlphaFoldDB" id="A0A917AVL5"/>
<organism evidence="2 3">
    <name type="scientific">Priestia taiwanensis</name>
    <dbReference type="NCBI Taxonomy" id="1347902"/>
    <lineage>
        <taxon>Bacteria</taxon>
        <taxon>Bacillati</taxon>
        <taxon>Bacillota</taxon>
        <taxon>Bacilli</taxon>
        <taxon>Bacillales</taxon>
        <taxon>Bacillaceae</taxon>
        <taxon>Priestia</taxon>
    </lineage>
</organism>
<keyword evidence="1" id="KW-1133">Transmembrane helix</keyword>
<reference evidence="2" key="2">
    <citation type="submission" date="2020-09" db="EMBL/GenBank/DDBJ databases">
        <authorList>
            <person name="Sun Q."/>
            <person name="Zhou Y."/>
        </authorList>
    </citation>
    <scope>NUCLEOTIDE SEQUENCE</scope>
    <source>
        <strain evidence="2">CGMCC 1.12698</strain>
    </source>
</reference>
<evidence type="ECO:0000313" key="2">
    <source>
        <dbReference type="EMBL" id="GGE78924.1"/>
    </source>
</evidence>
<keyword evidence="1" id="KW-0472">Membrane</keyword>
<keyword evidence="3" id="KW-1185">Reference proteome</keyword>